<dbReference type="CDD" id="cd06127">
    <property type="entry name" value="DEDDh"/>
    <property type="match status" value="1"/>
</dbReference>
<dbReference type="GO" id="GO:0005829">
    <property type="term" value="C:cytosol"/>
    <property type="evidence" value="ECO:0007669"/>
    <property type="project" value="TreeGrafter"/>
</dbReference>
<dbReference type="InterPro" id="IPR013520">
    <property type="entry name" value="Ribonucl_H"/>
</dbReference>
<dbReference type="Gene3D" id="3.40.1440.10">
    <property type="entry name" value="GIY-YIG endonuclease"/>
    <property type="match status" value="1"/>
</dbReference>
<dbReference type="Gene3D" id="3.30.420.10">
    <property type="entry name" value="Ribonuclease H-like superfamily/Ribonuclease H"/>
    <property type="match status" value="1"/>
</dbReference>
<protein>
    <submittedName>
        <fullName evidence="4">DNA polymerase-3 subunit epsilon</fullName>
    </submittedName>
</protein>
<keyword evidence="5" id="KW-1185">Reference proteome</keyword>
<comment type="function">
    <text evidence="1">DNA polymerase III is a complex, multichain enzyme responsible for most of the replicative synthesis in bacteria. The epsilon subunit contain the editing function and is a proofreading 3'-5' exonuclease.</text>
</comment>
<dbReference type="InterPro" id="IPR006054">
    <property type="entry name" value="DnaQ"/>
</dbReference>
<gene>
    <name evidence="4" type="ORF">SAMN05421738_102175</name>
</gene>
<sequence length="454" mass="53174">MYAILDIEATGGKVGEESVIEIAVYKYDGKEIVDQFISLVNPERKIDYYVQKLTHITDKMVRTAPKFHEIAKRIVEITDDCILVGHNVMFDYRMLRQEFERLGYNFEKEWIDTFEYSEKLIPNLPSYSLGKLCESLGIIVTDRHRASGDARATVSLFKMLLDKDTEKIISKKTGLQQPKKTHSKYQKLLDNLPNSVGVFYLYNSRKQLIYISRSNNIAQTINHIFTSKTLKANKLKRYTRSIKFEETGSGFLAAIKENNEVLKNQPMYNNRLVENKVYPYGLYYLESKRGYSRLEIGKLRKVEPVLKFKTKERAKEVLEKILHDYQLCLQVNAGIKSEESCFQYKVNECNGACIKEEAKEVYNQRIEDFIKTTEYPAPTFLILDKGRKGIEKSFYLIEDNQFKGYGYFEYHHQIKTLEMINHILIPIEETDEIKNMLKYFLYKTSSHQNQIVIL</sequence>
<dbReference type="Proteomes" id="UP000199149">
    <property type="component" value="Unassembled WGS sequence"/>
</dbReference>
<reference evidence="5" key="1">
    <citation type="submission" date="2016-10" db="EMBL/GenBank/DDBJ databases">
        <authorList>
            <person name="Varghese N."/>
            <person name="Submissions S."/>
        </authorList>
    </citation>
    <scope>NUCLEOTIDE SEQUENCE [LARGE SCALE GENOMIC DNA]</scope>
    <source>
        <strain evidence="5">XJ109</strain>
    </source>
</reference>
<dbReference type="AlphaFoldDB" id="A0A1I4TEL8"/>
<accession>A0A1I4TEL8</accession>
<comment type="subunit">
    <text evidence="2">DNA polymerase III contains a core (composed of alpha, epsilon and theta chains) that associates with a tau subunit. This core dimerizes to form the POLIII' complex. PolIII' associates with the gamma complex (composed of gamma, delta, delta', psi and chi chains) and with the beta chain to form the complete DNA polymerase III complex.</text>
</comment>
<evidence type="ECO:0000256" key="2">
    <source>
        <dbReference type="ARBA" id="ARBA00026073"/>
    </source>
</evidence>
<dbReference type="InterPro" id="IPR035901">
    <property type="entry name" value="GIY-YIG_endonuc_sf"/>
</dbReference>
<dbReference type="EMBL" id="FOUZ01000002">
    <property type="protein sequence ID" value="SFM75152.1"/>
    <property type="molecule type" value="Genomic_DNA"/>
</dbReference>
<evidence type="ECO:0000313" key="4">
    <source>
        <dbReference type="EMBL" id="SFM75152.1"/>
    </source>
</evidence>
<dbReference type="InterPro" id="IPR036397">
    <property type="entry name" value="RNaseH_sf"/>
</dbReference>
<evidence type="ECO:0000313" key="5">
    <source>
        <dbReference type="Proteomes" id="UP000199149"/>
    </source>
</evidence>
<dbReference type="SUPFAM" id="SSF53098">
    <property type="entry name" value="Ribonuclease H-like"/>
    <property type="match status" value="1"/>
</dbReference>
<dbReference type="GO" id="GO:0008408">
    <property type="term" value="F:3'-5' exonuclease activity"/>
    <property type="evidence" value="ECO:0007669"/>
    <property type="project" value="TreeGrafter"/>
</dbReference>
<dbReference type="GO" id="GO:0045004">
    <property type="term" value="P:DNA replication proofreading"/>
    <property type="evidence" value="ECO:0007669"/>
    <property type="project" value="TreeGrafter"/>
</dbReference>
<dbReference type="InterPro" id="IPR012337">
    <property type="entry name" value="RNaseH-like_sf"/>
</dbReference>
<dbReference type="FunFam" id="3.30.420.10:FF:000045">
    <property type="entry name" value="3'-5' exonuclease DinG"/>
    <property type="match status" value="1"/>
</dbReference>
<dbReference type="RefSeq" id="WP_092906464.1">
    <property type="nucleotide sequence ID" value="NZ_FOUZ01000002.1"/>
</dbReference>
<dbReference type="GO" id="GO:0003887">
    <property type="term" value="F:DNA-directed DNA polymerase activity"/>
    <property type="evidence" value="ECO:0007669"/>
    <property type="project" value="InterPro"/>
</dbReference>
<dbReference type="PANTHER" id="PTHR30231:SF41">
    <property type="entry name" value="DNA POLYMERASE III SUBUNIT EPSILON"/>
    <property type="match status" value="1"/>
</dbReference>
<dbReference type="NCBIfam" id="TIGR00573">
    <property type="entry name" value="dnaq"/>
    <property type="match status" value="1"/>
</dbReference>
<feature type="domain" description="Exonuclease" evidence="3">
    <location>
        <begin position="1"/>
        <end position="166"/>
    </location>
</feature>
<dbReference type="PANTHER" id="PTHR30231">
    <property type="entry name" value="DNA POLYMERASE III SUBUNIT EPSILON"/>
    <property type="match status" value="1"/>
</dbReference>
<dbReference type="GO" id="GO:0003677">
    <property type="term" value="F:DNA binding"/>
    <property type="evidence" value="ECO:0007669"/>
    <property type="project" value="InterPro"/>
</dbReference>
<evidence type="ECO:0000259" key="3">
    <source>
        <dbReference type="SMART" id="SM00479"/>
    </source>
</evidence>
<dbReference type="Pfam" id="PF00929">
    <property type="entry name" value="RNase_T"/>
    <property type="match status" value="1"/>
</dbReference>
<dbReference type="OrthoDB" id="9803913at2"/>
<dbReference type="SMART" id="SM00479">
    <property type="entry name" value="EXOIII"/>
    <property type="match status" value="1"/>
</dbReference>
<evidence type="ECO:0000256" key="1">
    <source>
        <dbReference type="ARBA" id="ARBA00025483"/>
    </source>
</evidence>
<organism evidence="4 5">
    <name type="scientific">Algoriella xinjiangensis</name>
    <dbReference type="NCBI Taxonomy" id="684065"/>
    <lineage>
        <taxon>Bacteria</taxon>
        <taxon>Pseudomonadati</taxon>
        <taxon>Bacteroidota</taxon>
        <taxon>Flavobacteriia</taxon>
        <taxon>Flavobacteriales</taxon>
        <taxon>Weeksellaceae</taxon>
        <taxon>Algoriella</taxon>
    </lineage>
</organism>
<proteinExistence type="predicted"/>
<name>A0A1I4TEL8_9FLAO</name>
<dbReference type="STRING" id="684065.SAMN05421738_102175"/>